<dbReference type="Proteomes" id="UP000007796">
    <property type="component" value="Unassembled WGS sequence"/>
</dbReference>
<reference evidence="1 2" key="1">
    <citation type="journal article" date="2011" name="Proc. Natl. Acad. Sci. U.S.A.">
        <title>Genome and transcriptome analyses of the mountain pine beetle-fungal symbiont Grosmannia clavigera, a lodgepole pine pathogen.</title>
        <authorList>
            <person name="DiGuistini S."/>
            <person name="Wang Y."/>
            <person name="Liao N.Y."/>
            <person name="Taylor G."/>
            <person name="Tanguay P."/>
            <person name="Feau N."/>
            <person name="Henrissat B."/>
            <person name="Chan S.K."/>
            <person name="Hesse-Orce U."/>
            <person name="Alamouti S.M."/>
            <person name="Tsui C.K.M."/>
            <person name="Docking R.T."/>
            <person name="Levasseur A."/>
            <person name="Haridas S."/>
            <person name="Robertson G."/>
            <person name="Birol I."/>
            <person name="Holt R.A."/>
            <person name="Marra M.A."/>
            <person name="Hamelin R.C."/>
            <person name="Hirst M."/>
            <person name="Jones S.J.M."/>
            <person name="Bohlmann J."/>
            <person name="Breuil C."/>
        </authorList>
    </citation>
    <scope>NUCLEOTIDE SEQUENCE [LARGE SCALE GENOMIC DNA]</scope>
    <source>
        <strain evidence="2">kw1407 / UAMH 11150</strain>
    </source>
</reference>
<proteinExistence type="predicted"/>
<dbReference type="HOGENOM" id="CLU_121037_0_0_1"/>
<dbReference type="AlphaFoldDB" id="F0XGJ1"/>
<dbReference type="eggNOG" id="ENOG502T0ZY">
    <property type="taxonomic scope" value="Eukaryota"/>
</dbReference>
<protein>
    <submittedName>
        <fullName evidence="1">Uncharacterized protein</fullName>
    </submittedName>
</protein>
<evidence type="ECO:0000313" key="1">
    <source>
        <dbReference type="EMBL" id="EFX02786.1"/>
    </source>
</evidence>
<dbReference type="RefSeq" id="XP_014172268.1">
    <property type="nucleotide sequence ID" value="XM_014316793.1"/>
</dbReference>
<dbReference type="InParanoid" id="F0XGJ1"/>
<accession>F0XGJ1</accession>
<gene>
    <name evidence="1" type="ORF">CMQ_2715</name>
</gene>
<dbReference type="GeneID" id="25975735"/>
<dbReference type="EMBL" id="GL629769">
    <property type="protein sequence ID" value="EFX02786.1"/>
    <property type="molecule type" value="Genomic_DNA"/>
</dbReference>
<evidence type="ECO:0000313" key="2">
    <source>
        <dbReference type="Proteomes" id="UP000007796"/>
    </source>
</evidence>
<dbReference type="OrthoDB" id="3649348at2759"/>
<keyword evidence="2" id="KW-1185">Reference proteome</keyword>
<organism evidence="2">
    <name type="scientific">Grosmannia clavigera (strain kw1407 / UAMH 11150)</name>
    <name type="common">Blue stain fungus</name>
    <name type="synonym">Graphiocladiella clavigera</name>
    <dbReference type="NCBI Taxonomy" id="655863"/>
    <lineage>
        <taxon>Eukaryota</taxon>
        <taxon>Fungi</taxon>
        <taxon>Dikarya</taxon>
        <taxon>Ascomycota</taxon>
        <taxon>Pezizomycotina</taxon>
        <taxon>Sordariomycetes</taxon>
        <taxon>Sordariomycetidae</taxon>
        <taxon>Ophiostomatales</taxon>
        <taxon>Ophiostomataceae</taxon>
        <taxon>Leptographium</taxon>
    </lineage>
</organism>
<sequence>MTGAIPIILAGKSELVAEEAIGDMRPELDVVHFTFINDARREIPILSRGEIPSPRNPHGTGDWSNPPKVIVFVAAYHDRDINTYRQLTGDASGENDKKLLPWLRVDRSIPAPPIGPELVRTLCARAKAKLAELNKEGKLVPGGSVDYYY</sequence>
<name>F0XGJ1_GROCL</name>